<feature type="transmembrane region" description="Helical" evidence="9">
    <location>
        <begin position="627"/>
        <end position="646"/>
    </location>
</feature>
<protein>
    <recommendedName>
        <fullName evidence="10">ABC transporter domain-containing protein</fullName>
    </recommendedName>
</protein>
<feature type="transmembrane region" description="Helical" evidence="9">
    <location>
        <begin position="477"/>
        <end position="493"/>
    </location>
</feature>
<dbReference type="GO" id="GO:0005524">
    <property type="term" value="F:ATP binding"/>
    <property type="evidence" value="ECO:0007669"/>
    <property type="project" value="UniProtKB-KW"/>
</dbReference>
<evidence type="ECO:0000256" key="6">
    <source>
        <dbReference type="ARBA" id="ARBA00022989"/>
    </source>
</evidence>
<keyword evidence="3 9" id="KW-0812">Transmembrane</keyword>
<dbReference type="Pfam" id="PF01061">
    <property type="entry name" value="ABC2_membrane"/>
    <property type="match status" value="2"/>
</dbReference>
<dbReference type="Gene3D" id="3.40.50.300">
    <property type="entry name" value="P-loop containing nucleotide triphosphate hydrolases"/>
    <property type="match status" value="1"/>
</dbReference>
<evidence type="ECO:0000256" key="9">
    <source>
        <dbReference type="SAM" id="Phobius"/>
    </source>
</evidence>
<dbReference type="InterPro" id="IPR017871">
    <property type="entry name" value="ABC_transporter-like_CS"/>
</dbReference>
<organism evidence="11 12">
    <name type="scientific">Trichoglossum hirsutum</name>
    <dbReference type="NCBI Taxonomy" id="265104"/>
    <lineage>
        <taxon>Eukaryota</taxon>
        <taxon>Fungi</taxon>
        <taxon>Dikarya</taxon>
        <taxon>Ascomycota</taxon>
        <taxon>Pezizomycotina</taxon>
        <taxon>Geoglossomycetes</taxon>
        <taxon>Geoglossales</taxon>
        <taxon>Geoglossaceae</taxon>
        <taxon>Trichoglossum</taxon>
    </lineage>
</organism>
<evidence type="ECO:0000259" key="10">
    <source>
        <dbReference type="PROSITE" id="PS50893"/>
    </source>
</evidence>
<feature type="transmembrane region" description="Helical" evidence="9">
    <location>
        <begin position="437"/>
        <end position="457"/>
    </location>
</feature>
<dbReference type="GO" id="GO:0140359">
    <property type="term" value="F:ABC-type transporter activity"/>
    <property type="evidence" value="ECO:0007669"/>
    <property type="project" value="InterPro"/>
</dbReference>
<evidence type="ECO:0000256" key="3">
    <source>
        <dbReference type="ARBA" id="ARBA00022692"/>
    </source>
</evidence>
<sequence>MSESVNSIDLDLEQNSRHNSELDNKSVRSFTWQGVSVTVKDRYSNEPKKILSKIDGCVHAGEMLAIMGPSGSGKTTLLNALAHRGATAGSKVEGDICIDGIRPSLRAFRHVSSYVEQEDALIGALTVQETLNFAARLALPSSVGSKERIRRITGLLDAFGLTGQAGTLVGTPIRKGLSGGQKRRVSVASQLITCPKILFLDEPTSGLDSAASFEVMSFVRDVAVEYKLLVIASIHQPSTSTFYLFDKLLLISAGRTCYYGRVEDVQSYFDSLGFPVPMMTNPAEYILEQSNIDFARDREAARLRLQELQRSWARSSEATAVITEIDCGKSRKEDAETSFNFENFSRSNRFLVPITLLHRSFVKSYRDVVAYGIRIAMYTGLAIMMGTVWLRLDTNQASIQPFINAIFFGSAFMSFMAVAYVPAFLEDRATFIKESANGLYGATSFMVANFLVGLPYLCKEHAPATALMTSVSTANHKAVVITIIFAGISYWLANFRPSVMGFLTYIMWLFVDLIAAESLVVLVSSLFPNFVISLALTAFANGLWMCVGGFLVTPKILNVFWRYAFHYIDYQTWVFQGMMVNEFAYRTYTCGDGCACMYKTDLAKECKISGQGVLDSFGYKTGKTAEWVGILLGIVLGYRILGWLVLTLRKS</sequence>
<dbReference type="Pfam" id="PF00005">
    <property type="entry name" value="ABC_tran"/>
    <property type="match status" value="1"/>
</dbReference>
<feature type="transmembrane region" description="Helical" evidence="9">
    <location>
        <begin position="505"/>
        <end position="524"/>
    </location>
</feature>
<evidence type="ECO:0000256" key="2">
    <source>
        <dbReference type="ARBA" id="ARBA00022448"/>
    </source>
</evidence>
<comment type="caution">
    <text evidence="11">The sequence shown here is derived from an EMBL/GenBank/DDBJ whole genome shotgun (WGS) entry which is preliminary data.</text>
</comment>
<feature type="domain" description="ABC transporter" evidence="10">
    <location>
        <begin position="32"/>
        <end position="278"/>
    </location>
</feature>
<keyword evidence="5" id="KW-0067">ATP-binding</keyword>
<dbReference type="PANTHER" id="PTHR19241">
    <property type="entry name" value="ATP-BINDING CASSETTE TRANSPORTER"/>
    <property type="match status" value="1"/>
</dbReference>
<accession>A0A9P8L7T4</accession>
<dbReference type="Pfam" id="PF19055">
    <property type="entry name" value="ABC2_membrane_7"/>
    <property type="match status" value="1"/>
</dbReference>
<evidence type="ECO:0000313" key="11">
    <source>
        <dbReference type="EMBL" id="KAH0555616.1"/>
    </source>
</evidence>
<dbReference type="FunFam" id="3.40.50.300:FF:001305">
    <property type="entry name" value="ABCG transporter ABC superfamily"/>
    <property type="match status" value="1"/>
</dbReference>
<evidence type="ECO:0000256" key="5">
    <source>
        <dbReference type="ARBA" id="ARBA00022840"/>
    </source>
</evidence>
<evidence type="ECO:0000256" key="8">
    <source>
        <dbReference type="SAM" id="MobiDB-lite"/>
    </source>
</evidence>
<evidence type="ECO:0000256" key="1">
    <source>
        <dbReference type="ARBA" id="ARBA00004141"/>
    </source>
</evidence>
<feature type="transmembrane region" description="Helical" evidence="9">
    <location>
        <begin position="530"/>
        <end position="552"/>
    </location>
</feature>
<keyword evidence="6 9" id="KW-1133">Transmembrane helix</keyword>
<name>A0A9P8L7T4_9PEZI</name>
<dbReference type="GO" id="GO:0016887">
    <property type="term" value="F:ATP hydrolysis activity"/>
    <property type="evidence" value="ECO:0007669"/>
    <property type="project" value="InterPro"/>
</dbReference>
<dbReference type="InterPro" id="IPR043926">
    <property type="entry name" value="ABCG_dom"/>
</dbReference>
<comment type="subcellular location">
    <subcellularLocation>
        <location evidence="1">Membrane</location>
        <topology evidence="1">Multi-pass membrane protein</topology>
    </subcellularLocation>
</comment>
<feature type="transmembrane region" description="Helical" evidence="9">
    <location>
        <begin position="402"/>
        <end position="425"/>
    </location>
</feature>
<reference evidence="11" key="1">
    <citation type="submission" date="2021-03" db="EMBL/GenBank/DDBJ databases">
        <title>Comparative genomics and phylogenomic investigation of the class Geoglossomycetes provide insights into ecological specialization and systematics.</title>
        <authorList>
            <person name="Melie T."/>
            <person name="Pirro S."/>
            <person name="Miller A.N."/>
            <person name="Quandt A."/>
        </authorList>
    </citation>
    <scope>NUCLEOTIDE SEQUENCE</scope>
    <source>
        <strain evidence="11">CAQ_001_2017</strain>
    </source>
</reference>
<feature type="transmembrane region" description="Helical" evidence="9">
    <location>
        <begin position="368"/>
        <end position="390"/>
    </location>
</feature>
<proteinExistence type="predicted"/>
<evidence type="ECO:0000256" key="4">
    <source>
        <dbReference type="ARBA" id="ARBA00022741"/>
    </source>
</evidence>
<dbReference type="EMBL" id="JAGHQM010001448">
    <property type="protein sequence ID" value="KAH0555616.1"/>
    <property type="molecule type" value="Genomic_DNA"/>
</dbReference>
<dbReference type="SMART" id="SM00382">
    <property type="entry name" value="AAA"/>
    <property type="match status" value="1"/>
</dbReference>
<gene>
    <name evidence="11" type="ORF">GP486_006438</name>
</gene>
<dbReference type="Proteomes" id="UP000750711">
    <property type="component" value="Unassembled WGS sequence"/>
</dbReference>
<dbReference type="GO" id="GO:0016020">
    <property type="term" value="C:membrane"/>
    <property type="evidence" value="ECO:0007669"/>
    <property type="project" value="UniProtKB-SubCell"/>
</dbReference>
<dbReference type="InterPro" id="IPR027417">
    <property type="entry name" value="P-loop_NTPase"/>
</dbReference>
<evidence type="ECO:0000313" key="12">
    <source>
        <dbReference type="Proteomes" id="UP000750711"/>
    </source>
</evidence>
<keyword evidence="7 9" id="KW-0472">Membrane</keyword>
<keyword evidence="2" id="KW-0813">Transport</keyword>
<dbReference type="InterPro" id="IPR013525">
    <property type="entry name" value="ABC2_TM"/>
</dbReference>
<keyword evidence="12" id="KW-1185">Reference proteome</keyword>
<keyword evidence="4" id="KW-0547">Nucleotide-binding</keyword>
<dbReference type="InterPro" id="IPR003439">
    <property type="entry name" value="ABC_transporter-like_ATP-bd"/>
</dbReference>
<feature type="region of interest" description="Disordered" evidence="8">
    <location>
        <begin position="1"/>
        <end position="20"/>
    </location>
</feature>
<dbReference type="SUPFAM" id="SSF52540">
    <property type="entry name" value="P-loop containing nucleoside triphosphate hydrolases"/>
    <property type="match status" value="1"/>
</dbReference>
<dbReference type="PROSITE" id="PS50893">
    <property type="entry name" value="ABC_TRANSPORTER_2"/>
    <property type="match status" value="1"/>
</dbReference>
<dbReference type="AlphaFoldDB" id="A0A9P8L7T4"/>
<evidence type="ECO:0000256" key="7">
    <source>
        <dbReference type="ARBA" id="ARBA00023136"/>
    </source>
</evidence>
<dbReference type="InterPro" id="IPR003593">
    <property type="entry name" value="AAA+_ATPase"/>
</dbReference>
<dbReference type="PROSITE" id="PS00211">
    <property type="entry name" value="ABC_TRANSPORTER_1"/>
    <property type="match status" value="1"/>
</dbReference>